<keyword evidence="3 4" id="KW-0687">Ribonucleoprotein</keyword>
<dbReference type="KEGG" id="pbf:CFX0092_A3456"/>
<dbReference type="OrthoDB" id="9810293at2"/>
<dbReference type="EMBL" id="LN890655">
    <property type="protein sequence ID" value="CUS05334.2"/>
    <property type="molecule type" value="Genomic_DNA"/>
</dbReference>
<comment type="subunit">
    <text evidence="4">Part of the 50S ribosomal subunit.</text>
</comment>
<dbReference type="GO" id="GO:0019843">
    <property type="term" value="F:rRNA binding"/>
    <property type="evidence" value="ECO:0007669"/>
    <property type="project" value="UniProtKB-UniRule"/>
</dbReference>
<keyword evidence="8" id="KW-1185">Reference proteome</keyword>
<reference evidence="7" key="1">
    <citation type="submission" date="2016-01" db="EMBL/GenBank/DDBJ databases">
        <authorList>
            <person name="Mcilroy J.S."/>
            <person name="Karst M S."/>
            <person name="Albertsen M."/>
        </authorList>
    </citation>
    <scope>NUCLEOTIDE SEQUENCE</scope>
    <source>
        <strain evidence="7">Cfx-K</strain>
    </source>
</reference>
<evidence type="ECO:0000256" key="2">
    <source>
        <dbReference type="ARBA" id="ARBA00022980"/>
    </source>
</evidence>
<dbReference type="NCBIfam" id="TIGR01071">
    <property type="entry name" value="rplO_bact"/>
    <property type="match status" value="1"/>
</dbReference>
<organism evidence="7 8">
    <name type="scientific">Candidatus Promineifilum breve</name>
    <dbReference type="NCBI Taxonomy" id="1806508"/>
    <lineage>
        <taxon>Bacteria</taxon>
        <taxon>Bacillati</taxon>
        <taxon>Chloroflexota</taxon>
        <taxon>Ardenticatenia</taxon>
        <taxon>Candidatus Promineifilales</taxon>
        <taxon>Candidatus Promineifilaceae</taxon>
        <taxon>Candidatus Promineifilum</taxon>
    </lineage>
</organism>
<dbReference type="GO" id="GO:0003735">
    <property type="term" value="F:structural constituent of ribosome"/>
    <property type="evidence" value="ECO:0007669"/>
    <property type="project" value="InterPro"/>
</dbReference>
<evidence type="ECO:0000256" key="4">
    <source>
        <dbReference type="HAMAP-Rule" id="MF_01341"/>
    </source>
</evidence>
<dbReference type="InterPro" id="IPR036227">
    <property type="entry name" value="Ribosomal_uL15/eL18_sf"/>
</dbReference>
<name>A0A160T5U1_9CHLR</name>
<dbReference type="Gene3D" id="3.100.10.10">
    <property type="match status" value="1"/>
</dbReference>
<accession>A0A160T5U1</accession>
<dbReference type="SUPFAM" id="SSF52080">
    <property type="entry name" value="Ribosomal proteins L15p and L18e"/>
    <property type="match status" value="1"/>
</dbReference>
<protein>
    <recommendedName>
        <fullName evidence="4">Large ribosomal subunit protein uL15</fullName>
    </recommendedName>
</protein>
<dbReference type="Pfam" id="PF00828">
    <property type="entry name" value="Ribosomal_L27A"/>
    <property type="match status" value="1"/>
</dbReference>
<dbReference type="RefSeq" id="WP_095044562.1">
    <property type="nucleotide sequence ID" value="NZ_LN890655.1"/>
</dbReference>
<dbReference type="Proteomes" id="UP000215027">
    <property type="component" value="Chromosome I"/>
</dbReference>
<proteinExistence type="inferred from homology"/>
<feature type="compositionally biased region" description="Gly residues" evidence="5">
    <location>
        <begin position="23"/>
        <end position="47"/>
    </location>
</feature>
<evidence type="ECO:0000313" key="8">
    <source>
        <dbReference type="Proteomes" id="UP000215027"/>
    </source>
</evidence>
<dbReference type="GO" id="GO:0006412">
    <property type="term" value="P:translation"/>
    <property type="evidence" value="ECO:0007669"/>
    <property type="project" value="UniProtKB-UniRule"/>
</dbReference>
<evidence type="ECO:0000313" key="7">
    <source>
        <dbReference type="EMBL" id="CUS05334.2"/>
    </source>
</evidence>
<dbReference type="InterPro" id="IPR005749">
    <property type="entry name" value="Ribosomal_uL15_bac-type"/>
</dbReference>
<dbReference type="InterPro" id="IPR030878">
    <property type="entry name" value="Ribosomal_uL15"/>
</dbReference>
<comment type="function">
    <text evidence="4">Binds to the 23S rRNA.</text>
</comment>
<dbReference type="PANTHER" id="PTHR12934:SF11">
    <property type="entry name" value="LARGE RIBOSOMAL SUBUNIT PROTEIN UL15M"/>
    <property type="match status" value="1"/>
</dbReference>
<gene>
    <name evidence="4 7" type="primary">rplO</name>
    <name evidence="7" type="ORF">CFX0092_A3456</name>
</gene>
<keyword evidence="4" id="KW-0699">rRNA-binding</keyword>
<evidence type="ECO:0000259" key="6">
    <source>
        <dbReference type="Pfam" id="PF00828"/>
    </source>
</evidence>
<evidence type="ECO:0000256" key="3">
    <source>
        <dbReference type="ARBA" id="ARBA00023274"/>
    </source>
</evidence>
<keyword evidence="4" id="KW-0694">RNA-binding</keyword>
<comment type="similarity">
    <text evidence="1 4">Belongs to the universal ribosomal protein uL15 family.</text>
</comment>
<dbReference type="PANTHER" id="PTHR12934">
    <property type="entry name" value="50S RIBOSOMAL PROTEIN L15"/>
    <property type="match status" value="1"/>
</dbReference>
<sequence length="160" mass="16814">MKLNDLGPNEGSKKSRKRVGRGISAGQGKTAGRGTKGQGARSGGGKGAYFEGGQLPLARRLPFKRGFTNIRRVEYKVVNLERLAEYDFGGETVTPELMAALGLIKKTSDRVVILGNGEVSGAINVQAHRFSATAKDKIEAAGGKAEVIAYTVEPAEAPAA</sequence>
<evidence type="ECO:0000256" key="5">
    <source>
        <dbReference type="SAM" id="MobiDB-lite"/>
    </source>
</evidence>
<dbReference type="InterPro" id="IPR021131">
    <property type="entry name" value="Ribosomal_uL15/eL18"/>
</dbReference>
<keyword evidence="2 4" id="KW-0689">Ribosomal protein</keyword>
<feature type="domain" description="Large ribosomal subunit protein uL15/eL18" evidence="6">
    <location>
        <begin position="77"/>
        <end position="146"/>
    </location>
</feature>
<feature type="region of interest" description="Disordered" evidence="5">
    <location>
        <begin position="1"/>
        <end position="47"/>
    </location>
</feature>
<dbReference type="HAMAP" id="MF_01341">
    <property type="entry name" value="Ribosomal_uL15"/>
    <property type="match status" value="1"/>
</dbReference>
<dbReference type="GO" id="GO:0022625">
    <property type="term" value="C:cytosolic large ribosomal subunit"/>
    <property type="evidence" value="ECO:0007669"/>
    <property type="project" value="TreeGrafter"/>
</dbReference>
<dbReference type="AlphaFoldDB" id="A0A160T5U1"/>
<evidence type="ECO:0000256" key="1">
    <source>
        <dbReference type="ARBA" id="ARBA00007320"/>
    </source>
</evidence>